<reference evidence="2 3" key="1">
    <citation type="journal article" date="2015" name="Int. J. Syst. Evol. Microbiol.">
        <title>Flavisolibacter ginsenosidimutans sp. nov., with ginsenoside-converting activity isolated from soil used for cultivating ginseng.</title>
        <authorList>
            <person name="Zhao Y."/>
            <person name="Liu Q."/>
            <person name="Kang M.S."/>
            <person name="Jin F."/>
            <person name="Yu H."/>
            <person name="Im W.T."/>
        </authorList>
    </citation>
    <scope>NUCLEOTIDE SEQUENCE [LARGE SCALE GENOMIC DNA]</scope>
    <source>
        <strain evidence="2 3">Gsoil 636</strain>
    </source>
</reference>
<evidence type="ECO:0000313" key="3">
    <source>
        <dbReference type="Proteomes" id="UP000321204"/>
    </source>
</evidence>
<dbReference type="RefSeq" id="WP_146791608.1">
    <property type="nucleotide sequence ID" value="NZ_BAABIO010000003.1"/>
</dbReference>
<dbReference type="AlphaFoldDB" id="A0A5B8UQZ1"/>
<keyword evidence="3" id="KW-1185">Reference proteome</keyword>
<proteinExistence type="predicted"/>
<keyword evidence="1" id="KW-0812">Transmembrane</keyword>
<gene>
    <name evidence="2" type="ORF">FSB75_21370</name>
</gene>
<keyword evidence="1" id="KW-1133">Transmembrane helix</keyword>
<feature type="transmembrane region" description="Helical" evidence="1">
    <location>
        <begin position="45"/>
        <end position="63"/>
    </location>
</feature>
<dbReference type="OrthoDB" id="9798708at2"/>
<dbReference type="EMBL" id="CP042433">
    <property type="protein sequence ID" value="QEC58345.1"/>
    <property type="molecule type" value="Genomic_DNA"/>
</dbReference>
<keyword evidence="1" id="KW-0472">Membrane</keyword>
<evidence type="ECO:0000313" key="2">
    <source>
        <dbReference type="EMBL" id="QEC58345.1"/>
    </source>
</evidence>
<dbReference type="Proteomes" id="UP000321204">
    <property type="component" value="Chromosome"/>
</dbReference>
<protein>
    <submittedName>
        <fullName evidence="2">AtpZ/AtpI family protein</fullName>
    </submittedName>
</protein>
<dbReference type="KEGG" id="fgg:FSB75_21370"/>
<accession>A0A5B8UQZ1</accession>
<sequence length="71" mass="7890">MQKQTNPGNDLLRYAGLGGQILVALGIAVFAGYKADKWLKISFPLLVWALPLIVVSLMIYKLIKDTSKKKE</sequence>
<organism evidence="2 3">
    <name type="scientific">Flavisolibacter ginsenosidimutans</name>
    <dbReference type="NCBI Taxonomy" id="661481"/>
    <lineage>
        <taxon>Bacteria</taxon>
        <taxon>Pseudomonadati</taxon>
        <taxon>Bacteroidota</taxon>
        <taxon>Chitinophagia</taxon>
        <taxon>Chitinophagales</taxon>
        <taxon>Chitinophagaceae</taxon>
        <taxon>Flavisolibacter</taxon>
    </lineage>
</organism>
<feature type="transmembrane region" description="Helical" evidence="1">
    <location>
        <begin position="12"/>
        <end position="33"/>
    </location>
</feature>
<evidence type="ECO:0000256" key="1">
    <source>
        <dbReference type="SAM" id="Phobius"/>
    </source>
</evidence>
<name>A0A5B8UQZ1_9BACT</name>